<feature type="compositionally biased region" description="Polar residues" evidence="1">
    <location>
        <begin position="92"/>
        <end position="116"/>
    </location>
</feature>
<protein>
    <submittedName>
        <fullName evidence="2">Uncharacterized protein</fullName>
    </submittedName>
</protein>
<feature type="compositionally biased region" description="Basic and acidic residues" evidence="1">
    <location>
        <begin position="21"/>
        <end position="31"/>
    </location>
</feature>
<name>A0A139AI04_GONPJ</name>
<proteinExistence type="predicted"/>
<keyword evidence="3" id="KW-1185">Reference proteome</keyword>
<gene>
    <name evidence="2" type="ORF">M427DRAFT_31175</name>
</gene>
<accession>A0A139AI04</accession>
<evidence type="ECO:0000313" key="3">
    <source>
        <dbReference type="Proteomes" id="UP000070544"/>
    </source>
</evidence>
<sequence length="216" mass="22154">MHSVVRSAACVAGLALCGEAPGKRSPGEPPKRNPPQSAQSRRDGPAISGRVCNRAQVSTDWPSGVEEGGRSQPHLSAGKVRIAGGRDHDTAQETTKTAQVGTNESHLVRTPSQNPPSLAFRGLMPPRRPRKGPATTAECFAPPTPNAAMPAVSSTSWRGSVGRRGCAMPCALTGCGLATPLPGLQGFGAGLNAMPAMETSVPEMVTTAGTGAGMQR</sequence>
<organism evidence="2 3">
    <name type="scientific">Gonapodya prolifera (strain JEL478)</name>
    <name type="common">Monoblepharis prolifera</name>
    <dbReference type="NCBI Taxonomy" id="1344416"/>
    <lineage>
        <taxon>Eukaryota</taxon>
        <taxon>Fungi</taxon>
        <taxon>Fungi incertae sedis</taxon>
        <taxon>Chytridiomycota</taxon>
        <taxon>Chytridiomycota incertae sedis</taxon>
        <taxon>Monoblepharidomycetes</taxon>
        <taxon>Monoblepharidales</taxon>
        <taxon>Gonapodyaceae</taxon>
        <taxon>Gonapodya</taxon>
    </lineage>
</organism>
<reference evidence="2 3" key="1">
    <citation type="journal article" date="2015" name="Genome Biol. Evol.">
        <title>Phylogenomic analyses indicate that early fungi evolved digesting cell walls of algal ancestors of land plants.</title>
        <authorList>
            <person name="Chang Y."/>
            <person name="Wang S."/>
            <person name="Sekimoto S."/>
            <person name="Aerts A.L."/>
            <person name="Choi C."/>
            <person name="Clum A."/>
            <person name="LaButti K.M."/>
            <person name="Lindquist E.A."/>
            <person name="Yee Ngan C."/>
            <person name="Ohm R.A."/>
            <person name="Salamov A.A."/>
            <person name="Grigoriev I.V."/>
            <person name="Spatafora J.W."/>
            <person name="Berbee M.L."/>
        </authorList>
    </citation>
    <scope>NUCLEOTIDE SEQUENCE [LARGE SCALE GENOMIC DNA]</scope>
    <source>
        <strain evidence="2 3">JEL478</strain>
    </source>
</reference>
<feature type="region of interest" description="Disordered" evidence="1">
    <location>
        <begin position="18"/>
        <end position="117"/>
    </location>
</feature>
<dbReference type="AlphaFoldDB" id="A0A139AI04"/>
<dbReference type="Proteomes" id="UP000070544">
    <property type="component" value="Unassembled WGS sequence"/>
</dbReference>
<evidence type="ECO:0000256" key="1">
    <source>
        <dbReference type="SAM" id="MobiDB-lite"/>
    </source>
</evidence>
<evidence type="ECO:0000313" key="2">
    <source>
        <dbReference type="EMBL" id="KXS16446.1"/>
    </source>
</evidence>
<dbReference type="EMBL" id="KQ965752">
    <property type="protein sequence ID" value="KXS16446.1"/>
    <property type="molecule type" value="Genomic_DNA"/>
</dbReference>